<comment type="cofactor">
    <cofactor evidence="3">
        <name>Co(2+)</name>
        <dbReference type="ChEBI" id="CHEBI:48828"/>
    </cofactor>
</comment>
<evidence type="ECO:0000256" key="12">
    <source>
        <dbReference type="PIRSR" id="PIRSR001461-1"/>
    </source>
</evidence>
<keyword evidence="13" id="KW-0170">Cobalt</keyword>
<dbReference type="InterPro" id="IPR013785">
    <property type="entry name" value="Aldolase_TIM"/>
</dbReference>
<feature type="active site" description="Proton donor" evidence="10 12">
    <location>
        <position position="177"/>
    </location>
</feature>
<proteinExistence type="inferred from homology"/>
<evidence type="ECO:0000313" key="16">
    <source>
        <dbReference type="Proteomes" id="UP000184016"/>
    </source>
</evidence>
<feature type="binding site" evidence="10">
    <location>
        <begin position="177"/>
        <end position="179"/>
    </location>
    <ligand>
        <name>substrate</name>
    </ligand>
</feature>
<comment type="cofactor">
    <cofactor evidence="4">
        <name>Zn(2+)</name>
        <dbReference type="ChEBI" id="CHEBI:29105"/>
    </cofactor>
</comment>
<evidence type="ECO:0000256" key="3">
    <source>
        <dbReference type="ARBA" id="ARBA00001941"/>
    </source>
</evidence>
<evidence type="ECO:0000256" key="6">
    <source>
        <dbReference type="ARBA" id="ARBA00009541"/>
    </source>
</evidence>
<feature type="binding site" evidence="10 13">
    <location>
        <position position="35"/>
    </location>
    <ligand>
        <name>a divalent metal cation</name>
        <dbReference type="ChEBI" id="CHEBI:60240"/>
    </ligand>
</feature>
<dbReference type="NCBIfam" id="TIGR01163">
    <property type="entry name" value="rpe"/>
    <property type="match status" value="1"/>
</dbReference>
<comment type="pathway">
    <text evidence="10">Carbohydrate degradation.</text>
</comment>
<evidence type="ECO:0000256" key="9">
    <source>
        <dbReference type="ARBA" id="ARBA00023235"/>
    </source>
</evidence>
<dbReference type="PIRSF" id="PIRSF001461">
    <property type="entry name" value="RPE"/>
    <property type="match status" value="1"/>
</dbReference>
<dbReference type="AlphaFoldDB" id="A0A1M6Q8W8"/>
<evidence type="ECO:0000256" key="1">
    <source>
        <dbReference type="ARBA" id="ARBA00001782"/>
    </source>
</evidence>
<feature type="binding site" evidence="10 13">
    <location>
        <position position="67"/>
    </location>
    <ligand>
        <name>a divalent metal cation</name>
        <dbReference type="ChEBI" id="CHEBI:60240"/>
    </ligand>
</feature>
<evidence type="ECO:0000256" key="8">
    <source>
        <dbReference type="ARBA" id="ARBA00022723"/>
    </source>
</evidence>
<dbReference type="FunFam" id="3.20.20.70:FF:000004">
    <property type="entry name" value="Ribulose-phosphate 3-epimerase"/>
    <property type="match status" value="1"/>
</dbReference>
<dbReference type="InterPro" id="IPR011060">
    <property type="entry name" value="RibuloseP-bd_barrel"/>
</dbReference>
<dbReference type="HAMAP" id="MF_02227">
    <property type="entry name" value="RPE"/>
    <property type="match status" value="1"/>
</dbReference>
<evidence type="ECO:0000256" key="4">
    <source>
        <dbReference type="ARBA" id="ARBA00001947"/>
    </source>
</evidence>
<evidence type="ECO:0000313" key="15">
    <source>
        <dbReference type="EMBL" id="SHK16641.1"/>
    </source>
</evidence>
<keyword evidence="9 10" id="KW-0413">Isomerase</keyword>
<name>A0A1M6Q8W8_9BACL</name>
<comment type="cofactor">
    <cofactor evidence="5">
        <name>Fe(2+)</name>
        <dbReference type="ChEBI" id="CHEBI:29033"/>
    </cofactor>
</comment>
<keyword evidence="8 10" id="KW-0479">Metal-binding</keyword>
<dbReference type="GO" id="GO:0019323">
    <property type="term" value="P:pentose catabolic process"/>
    <property type="evidence" value="ECO:0007669"/>
    <property type="project" value="UniProtKB-UniRule"/>
</dbReference>
<comment type="cofactor">
    <cofactor evidence="2">
        <name>Mn(2+)</name>
        <dbReference type="ChEBI" id="CHEBI:29035"/>
    </cofactor>
</comment>
<dbReference type="GO" id="GO:0046872">
    <property type="term" value="F:metal ion binding"/>
    <property type="evidence" value="ECO:0007669"/>
    <property type="project" value="UniProtKB-UniRule"/>
</dbReference>
<evidence type="ECO:0000256" key="5">
    <source>
        <dbReference type="ARBA" id="ARBA00001954"/>
    </source>
</evidence>
<dbReference type="PROSITE" id="PS01085">
    <property type="entry name" value="RIBUL_P_3_EPIMER_1"/>
    <property type="match status" value="1"/>
</dbReference>
<feature type="binding site" evidence="14">
    <location>
        <position position="179"/>
    </location>
    <ligand>
        <name>substrate</name>
    </ligand>
</feature>
<feature type="binding site" evidence="10 14">
    <location>
        <begin position="199"/>
        <end position="200"/>
    </location>
    <ligand>
        <name>substrate</name>
    </ligand>
</feature>
<dbReference type="PANTHER" id="PTHR11749">
    <property type="entry name" value="RIBULOSE-5-PHOSPHATE-3-EPIMERASE"/>
    <property type="match status" value="1"/>
</dbReference>
<dbReference type="Proteomes" id="UP000184016">
    <property type="component" value="Unassembled WGS sequence"/>
</dbReference>
<reference evidence="16" key="1">
    <citation type="submission" date="2016-11" db="EMBL/GenBank/DDBJ databases">
        <authorList>
            <person name="Varghese N."/>
            <person name="Submissions S."/>
        </authorList>
    </citation>
    <scope>NUCLEOTIDE SEQUENCE [LARGE SCALE GENOMIC DNA]</scope>
    <source>
        <strain evidence="16">USBA-503</strain>
    </source>
</reference>
<dbReference type="SUPFAM" id="SSF51366">
    <property type="entry name" value="Ribulose-phoshate binding barrel"/>
    <property type="match status" value="1"/>
</dbReference>
<dbReference type="Gene3D" id="3.20.20.70">
    <property type="entry name" value="Aldolase class I"/>
    <property type="match status" value="1"/>
</dbReference>
<comment type="similarity">
    <text evidence="6 10 11">Belongs to the ribulose-phosphate 3-epimerase family.</text>
</comment>
<dbReference type="CDD" id="cd00429">
    <property type="entry name" value="RPE"/>
    <property type="match status" value="1"/>
</dbReference>
<dbReference type="EMBL" id="FRAF01000009">
    <property type="protein sequence ID" value="SHK16641.1"/>
    <property type="molecule type" value="Genomic_DNA"/>
</dbReference>
<protein>
    <recommendedName>
        <fullName evidence="7 10">Ribulose-phosphate 3-epimerase</fullName>
        <ecNumber evidence="7 10">5.1.3.1</ecNumber>
    </recommendedName>
</protein>
<feature type="binding site" evidence="10 13">
    <location>
        <position position="33"/>
    </location>
    <ligand>
        <name>a divalent metal cation</name>
        <dbReference type="ChEBI" id="CHEBI:60240"/>
    </ligand>
</feature>
<dbReference type="GO" id="GO:0006098">
    <property type="term" value="P:pentose-phosphate shunt"/>
    <property type="evidence" value="ECO:0007669"/>
    <property type="project" value="UniProtKB-UniRule"/>
</dbReference>
<comment type="catalytic activity">
    <reaction evidence="1 10 11">
        <text>D-ribulose 5-phosphate = D-xylulose 5-phosphate</text>
        <dbReference type="Rhea" id="RHEA:13677"/>
        <dbReference type="ChEBI" id="CHEBI:57737"/>
        <dbReference type="ChEBI" id="CHEBI:58121"/>
        <dbReference type="EC" id="5.1.3.1"/>
    </reaction>
</comment>
<evidence type="ECO:0000256" key="2">
    <source>
        <dbReference type="ARBA" id="ARBA00001936"/>
    </source>
</evidence>
<dbReference type="Pfam" id="PF00834">
    <property type="entry name" value="Ribul_P_3_epim"/>
    <property type="match status" value="1"/>
</dbReference>
<sequence length="219" mass="23689">MKKILAPSILSADFSRLSEQVDEVVVAGAEWIHVDVMDGHFVPNLSMGPVVVDALRKSFPSLFLDVHLMVEAPEKWITSFAKSGANRLTIHAESTPHVHRAIQMIRSAGLQAGIAFNPATGLDTLAYIVEDVDLVLVMTVNPGFGGQHLIPATLPKISEVRRKLIEYGCSTAHVQVDGGISLETLEQVMSAGANVIVAGSAIFEAAHPKERVQEFLSRF</sequence>
<dbReference type="STRING" id="1830138.SAMN05443507_10990"/>
<feature type="binding site" evidence="10 14">
    <location>
        <position position="8"/>
    </location>
    <ligand>
        <name>substrate</name>
    </ligand>
</feature>
<comment type="function">
    <text evidence="10">Catalyzes the reversible epimerization of D-ribulose 5-phosphate to D-xylulose 5-phosphate.</text>
</comment>
<evidence type="ECO:0000256" key="10">
    <source>
        <dbReference type="HAMAP-Rule" id="MF_02227"/>
    </source>
</evidence>
<keyword evidence="13" id="KW-0464">Manganese</keyword>
<feature type="binding site" evidence="10 14">
    <location>
        <position position="67"/>
    </location>
    <ligand>
        <name>substrate</name>
    </ligand>
</feature>
<comment type="cofactor">
    <cofactor evidence="10 13">
        <name>a divalent metal cation</name>
        <dbReference type="ChEBI" id="CHEBI:60240"/>
    </cofactor>
    <text evidence="10 13">Binds 1 divalent metal cation per subunit.</text>
</comment>
<feature type="binding site" evidence="10 14">
    <location>
        <begin position="143"/>
        <end position="146"/>
    </location>
    <ligand>
        <name>substrate</name>
    </ligand>
</feature>
<keyword evidence="10 11" id="KW-0119">Carbohydrate metabolism</keyword>
<dbReference type="EC" id="5.1.3.1" evidence="7 10"/>
<evidence type="ECO:0000256" key="11">
    <source>
        <dbReference type="PIRNR" id="PIRNR001461"/>
    </source>
</evidence>
<organism evidence="15 16">
    <name type="scientific">Alicyclobacillus tolerans</name>
    <dbReference type="NCBI Taxonomy" id="90970"/>
    <lineage>
        <taxon>Bacteria</taxon>
        <taxon>Bacillati</taxon>
        <taxon>Bacillota</taxon>
        <taxon>Bacilli</taxon>
        <taxon>Bacillales</taxon>
        <taxon>Alicyclobacillaceae</taxon>
        <taxon>Alicyclobacillus</taxon>
    </lineage>
</organism>
<evidence type="ECO:0000256" key="7">
    <source>
        <dbReference type="ARBA" id="ARBA00013188"/>
    </source>
</evidence>
<evidence type="ECO:0000256" key="14">
    <source>
        <dbReference type="PIRSR" id="PIRSR001461-3"/>
    </source>
</evidence>
<keyword evidence="13" id="KW-0862">Zinc</keyword>
<dbReference type="InterPro" id="IPR000056">
    <property type="entry name" value="Ribul_P_3_epim-like"/>
</dbReference>
<dbReference type="InterPro" id="IPR026019">
    <property type="entry name" value="Ribul_P_3_epim"/>
</dbReference>
<dbReference type="NCBIfam" id="NF004076">
    <property type="entry name" value="PRK05581.1-4"/>
    <property type="match status" value="1"/>
</dbReference>
<evidence type="ECO:0000256" key="13">
    <source>
        <dbReference type="PIRSR" id="PIRSR001461-2"/>
    </source>
</evidence>
<gene>
    <name evidence="10" type="primary">rpe</name>
    <name evidence="15" type="ORF">SAMN05443507_10990</name>
</gene>
<dbReference type="GO" id="GO:0005737">
    <property type="term" value="C:cytoplasm"/>
    <property type="evidence" value="ECO:0007669"/>
    <property type="project" value="UniProtKB-ARBA"/>
</dbReference>
<keyword evidence="16" id="KW-1185">Reference proteome</keyword>
<dbReference type="GO" id="GO:0004750">
    <property type="term" value="F:D-ribulose-phosphate 3-epimerase activity"/>
    <property type="evidence" value="ECO:0007669"/>
    <property type="project" value="UniProtKB-UniRule"/>
</dbReference>
<feature type="binding site" evidence="10 13">
    <location>
        <position position="177"/>
    </location>
    <ligand>
        <name>a divalent metal cation</name>
        <dbReference type="ChEBI" id="CHEBI:60240"/>
    </ligand>
</feature>
<feature type="active site" description="Proton acceptor" evidence="10 12">
    <location>
        <position position="35"/>
    </location>
</feature>
<accession>A0A1M6Q8W8</accession>